<proteinExistence type="predicted"/>
<dbReference type="Proteomes" id="UP000054383">
    <property type="component" value="Unassembled WGS sequence"/>
</dbReference>
<gene>
    <name evidence="2" type="ORF">PISL3812_09615</name>
</gene>
<dbReference type="EMBL" id="CVMT01000013">
    <property type="protein sequence ID" value="CRG92553.1"/>
    <property type="molecule type" value="Genomic_DNA"/>
</dbReference>
<dbReference type="Gene3D" id="1.20.120.520">
    <property type="entry name" value="nmb1532 protein domain like"/>
    <property type="match status" value="1"/>
</dbReference>
<accession>A0A0U1MA67</accession>
<dbReference type="Pfam" id="PF01814">
    <property type="entry name" value="Hemerythrin"/>
    <property type="match status" value="1"/>
</dbReference>
<feature type="domain" description="Hemerythrin-like" evidence="1">
    <location>
        <begin position="6"/>
        <end position="121"/>
    </location>
</feature>
<dbReference type="STRING" id="28573.A0A0U1MA67"/>
<organism evidence="2 3">
    <name type="scientific">Talaromyces islandicus</name>
    <name type="common">Penicillium islandicum</name>
    <dbReference type="NCBI Taxonomy" id="28573"/>
    <lineage>
        <taxon>Eukaryota</taxon>
        <taxon>Fungi</taxon>
        <taxon>Dikarya</taxon>
        <taxon>Ascomycota</taxon>
        <taxon>Pezizomycotina</taxon>
        <taxon>Eurotiomycetes</taxon>
        <taxon>Eurotiomycetidae</taxon>
        <taxon>Eurotiales</taxon>
        <taxon>Trichocomaceae</taxon>
        <taxon>Talaromyces</taxon>
        <taxon>Talaromyces sect. Islandici</taxon>
    </lineage>
</organism>
<keyword evidence="3" id="KW-1185">Reference proteome</keyword>
<dbReference type="InterPro" id="IPR012312">
    <property type="entry name" value="Hemerythrin-like"/>
</dbReference>
<dbReference type="OrthoDB" id="9983919at2759"/>
<evidence type="ECO:0000313" key="3">
    <source>
        <dbReference type="Proteomes" id="UP000054383"/>
    </source>
</evidence>
<reference evidence="2 3" key="1">
    <citation type="submission" date="2015-04" db="EMBL/GenBank/DDBJ databases">
        <authorList>
            <person name="Syromyatnikov M.Y."/>
            <person name="Popov V.N."/>
        </authorList>
    </citation>
    <scope>NUCLEOTIDE SEQUENCE [LARGE SCALE GENOMIC DNA]</scope>
    <source>
        <strain evidence="2">WF-38-12</strain>
    </source>
</reference>
<evidence type="ECO:0000313" key="2">
    <source>
        <dbReference type="EMBL" id="CRG92553.1"/>
    </source>
</evidence>
<dbReference type="AlphaFoldDB" id="A0A0U1MA67"/>
<evidence type="ECO:0000259" key="1">
    <source>
        <dbReference type="Pfam" id="PF01814"/>
    </source>
</evidence>
<dbReference type="PANTHER" id="PTHR35585:SF1">
    <property type="entry name" value="HHE DOMAIN PROTEIN (AFU_ORTHOLOGUE AFUA_4G00730)"/>
    <property type="match status" value="1"/>
</dbReference>
<dbReference type="OMA" id="AVMDMGR"/>
<protein>
    <submittedName>
        <fullName evidence="2">Putative hemerythrin-like protein C869,06c</fullName>
    </submittedName>
</protein>
<dbReference type="PANTHER" id="PTHR35585">
    <property type="entry name" value="HHE DOMAIN PROTEIN (AFU_ORTHOLOGUE AFUA_4G00730)"/>
    <property type="match status" value="1"/>
</dbReference>
<sequence length="195" mass="22037">MLSITKAVGRDHRNLEANCHTIVKSGDRDERTRFQNELTWELARHSVAEELILCPAFERHLGDGPAVANKVREQHQGIKNKLKTFQSLKQSDPEFNSLLNSLMKDFENHIEEEETSDLPKLENALAAAESQMLAHDFERTKMFVPSRSHPASPSKPPFETVAGLLTVPIDRLGDIFRKFPRETRTPNPSAQGSRA</sequence>
<name>A0A0U1MA67_TALIS</name>